<evidence type="ECO:0000256" key="1">
    <source>
        <dbReference type="ARBA" id="ARBA00022737"/>
    </source>
</evidence>
<sequence length="574" mass="62918">EAAVSSQTDSTSEQLLLKALGLLQSDTTKTRFCLKQELDNYSFNPLLGAVAKLASPSNGQSTKTLLLALLKRMQSLGLNADDYAQNARLRATIACDGDDAAITMFEGIFSQRPLDGYSIGLMIAPLLRKGRTVQLISLMRNFYSDNRGKTVTSAFESYFSSLVGLGEIGLAKSLFERFFLFEPSSTSCERVEVMVLHHDEGGSLRPTRKMFNILLSGYSTLRKNAAASRRGPSHGKEDQIPQPNSPEMDEALNIFNSMIEAGVQVDSYTASAMMTLCQHSDEPQQVTSLLRTIEANMVYDFSPAAYRSIISAYARTNEPSSSIIIWEEMCKSRPNVLKNRDTWNTLLGALLQKGAYSTINMTDSSAAARNANDDAADGILSSLLHGLEPYDAADTIIAIMRNRTVLQNCRAPRPNSQSYCIVASILAESNIPSKSHIALELFRMAMDENCPGDGRCALAAWKCQLGAAAASQERRGSAANRLAAYNGLMFTAGRAVRPDVGLRIAYAMAKAGVDPTEVSLNSYLAGKRMTLNGASEEKNLGLRRQYESLLTVECTKYSSFDKRRQNDKRIRIIL</sequence>
<dbReference type="EMBL" id="AGNL01000777">
    <property type="protein sequence ID" value="EJK77509.1"/>
    <property type="molecule type" value="Genomic_DNA"/>
</dbReference>
<dbReference type="Pfam" id="PF01535">
    <property type="entry name" value="PPR"/>
    <property type="match status" value="1"/>
</dbReference>
<dbReference type="InterPro" id="IPR011990">
    <property type="entry name" value="TPR-like_helical_dom_sf"/>
</dbReference>
<dbReference type="PANTHER" id="PTHR47942">
    <property type="entry name" value="TETRATRICOPEPTIDE REPEAT (TPR)-LIKE SUPERFAMILY PROTEIN-RELATED"/>
    <property type="match status" value="1"/>
</dbReference>
<comment type="caution">
    <text evidence="3">The sequence shown here is derived from an EMBL/GenBank/DDBJ whole genome shotgun (WGS) entry which is preliminary data.</text>
</comment>
<dbReference type="OMA" id="RENDEMN"/>
<dbReference type="AlphaFoldDB" id="K0TJW4"/>
<name>K0TJW4_THAOC</name>
<keyword evidence="4" id="KW-1185">Reference proteome</keyword>
<proteinExistence type="predicted"/>
<evidence type="ECO:0008006" key="5">
    <source>
        <dbReference type="Google" id="ProtNLM"/>
    </source>
</evidence>
<feature type="non-terminal residue" evidence="3">
    <location>
        <position position="1"/>
    </location>
</feature>
<dbReference type="InterPro" id="IPR051222">
    <property type="entry name" value="PPR/CCM1_RNA-binding"/>
</dbReference>
<protein>
    <recommendedName>
        <fullName evidence="5">Pentacotripeptide-repeat region of PRORP domain-containing protein</fullName>
    </recommendedName>
</protein>
<dbReference type="eggNOG" id="ENOG502S7TS">
    <property type="taxonomic scope" value="Eukaryota"/>
</dbReference>
<gene>
    <name evidence="3" type="ORF">THAOC_00656</name>
</gene>
<organism evidence="3 4">
    <name type="scientific">Thalassiosira oceanica</name>
    <name type="common">Marine diatom</name>
    <dbReference type="NCBI Taxonomy" id="159749"/>
    <lineage>
        <taxon>Eukaryota</taxon>
        <taxon>Sar</taxon>
        <taxon>Stramenopiles</taxon>
        <taxon>Ochrophyta</taxon>
        <taxon>Bacillariophyta</taxon>
        <taxon>Coscinodiscophyceae</taxon>
        <taxon>Thalassiosirophycidae</taxon>
        <taxon>Thalassiosirales</taxon>
        <taxon>Thalassiosiraceae</taxon>
        <taxon>Thalassiosira</taxon>
    </lineage>
</organism>
<evidence type="ECO:0000256" key="2">
    <source>
        <dbReference type="SAM" id="MobiDB-lite"/>
    </source>
</evidence>
<dbReference type="Proteomes" id="UP000266841">
    <property type="component" value="Unassembled WGS sequence"/>
</dbReference>
<reference evidence="3 4" key="1">
    <citation type="journal article" date="2012" name="Genome Biol.">
        <title>Genome and low-iron response of an oceanic diatom adapted to chronic iron limitation.</title>
        <authorList>
            <person name="Lommer M."/>
            <person name="Specht M."/>
            <person name="Roy A.S."/>
            <person name="Kraemer L."/>
            <person name="Andreson R."/>
            <person name="Gutowska M.A."/>
            <person name="Wolf J."/>
            <person name="Bergner S.V."/>
            <person name="Schilhabel M.B."/>
            <person name="Klostermeier U.C."/>
            <person name="Beiko R.G."/>
            <person name="Rosenstiel P."/>
            <person name="Hippler M."/>
            <person name="Laroche J."/>
        </authorList>
    </citation>
    <scope>NUCLEOTIDE SEQUENCE [LARGE SCALE GENOMIC DNA]</scope>
    <source>
        <strain evidence="3 4">CCMP1005</strain>
    </source>
</reference>
<keyword evidence="1" id="KW-0677">Repeat</keyword>
<feature type="region of interest" description="Disordered" evidence="2">
    <location>
        <begin position="226"/>
        <end position="247"/>
    </location>
</feature>
<evidence type="ECO:0000313" key="3">
    <source>
        <dbReference type="EMBL" id="EJK77509.1"/>
    </source>
</evidence>
<dbReference type="InterPro" id="IPR002885">
    <property type="entry name" value="PPR_rpt"/>
</dbReference>
<accession>K0TJW4</accession>
<dbReference type="Gene3D" id="1.25.40.10">
    <property type="entry name" value="Tetratricopeptide repeat domain"/>
    <property type="match status" value="1"/>
</dbReference>
<evidence type="ECO:0000313" key="4">
    <source>
        <dbReference type="Proteomes" id="UP000266841"/>
    </source>
</evidence>
<dbReference type="OrthoDB" id="185373at2759"/>
<dbReference type="PANTHER" id="PTHR47942:SF63">
    <property type="entry name" value="PENTATRICOPEPTIDE REPEAT-CONTAINING PROTEIN"/>
    <property type="match status" value="1"/>
</dbReference>